<keyword evidence="3" id="KW-1185">Reference proteome</keyword>
<dbReference type="Proteomes" id="UP000245119">
    <property type="component" value="Linkage Group LG7"/>
</dbReference>
<evidence type="ECO:0000313" key="3">
    <source>
        <dbReference type="Proteomes" id="UP000245119"/>
    </source>
</evidence>
<proteinExistence type="predicted"/>
<dbReference type="PANTHER" id="PTHR25462">
    <property type="entry name" value="BONUS, ISOFORM C-RELATED"/>
    <property type="match status" value="1"/>
</dbReference>
<evidence type="ECO:0000256" key="1">
    <source>
        <dbReference type="SAM" id="MobiDB-lite"/>
    </source>
</evidence>
<dbReference type="AlphaFoldDB" id="A0A2T7P117"/>
<feature type="compositionally biased region" description="Polar residues" evidence="1">
    <location>
        <begin position="147"/>
        <end position="166"/>
    </location>
</feature>
<evidence type="ECO:0000313" key="2">
    <source>
        <dbReference type="EMBL" id="PVD27118.1"/>
    </source>
</evidence>
<dbReference type="PANTHER" id="PTHR25462:SF296">
    <property type="entry name" value="MEIOTIC P26, ISOFORM F"/>
    <property type="match status" value="1"/>
</dbReference>
<comment type="caution">
    <text evidence="2">The sequence shown here is derived from an EMBL/GenBank/DDBJ whole genome shotgun (WGS) entry which is preliminary data.</text>
</comment>
<organism evidence="2 3">
    <name type="scientific">Pomacea canaliculata</name>
    <name type="common">Golden apple snail</name>
    <dbReference type="NCBI Taxonomy" id="400727"/>
    <lineage>
        <taxon>Eukaryota</taxon>
        <taxon>Metazoa</taxon>
        <taxon>Spiralia</taxon>
        <taxon>Lophotrochozoa</taxon>
        <taxon>Mollusca</taxon>
        <taxon>Gastropoda</taxon>
        <taxon>Caenogastropoda</taxon>
        <taxon>Architaenioglossa</taxon>
        <taxon>Ampullarioidea</taxon>
        <taxon>Ampullariidae</taxon>
        <taxon>Pomacea</taxon>
    </lineage>
</organism>
<name>A0A2T7P117_POMCA</name>
<feature type="compositionally biased region" description="Polar residues" evidence="1">
    <location>
        <begin position="341"/>
        <end position="359"/>
    </location>
</feature>
<dbReference type="EMBL" id="PZQS01000007">
    <property type="protein sequence ID" value="PVD27118.1"/>
    <property type="molecule type" value="Genomic_DNA"/>
</dbReference>
<accession>A0A2T7P117</accession>
<feature type="region of interest" description="Disordered" evidence="1">
    <location>
        <begin position="337"/>
        <end position="382"/>
    </location>
</feature>
<reference evidence="2 3" key="1">
    <citation type="submission" date="2018-04" db="EMBL/GenBank/DDBJ databases">
        <title>The genome of golden apple snail Pomacea canaliculata provides insight into stress tolerance and invasive adaptation.</title>
        <authorList>
            <person name="Liu C."/>
            <person name="Liu B."/>
            <person name="Ren Y."/>
            <person name="Zhang Y."/>
            <person name="Wang H."/>
            <person name="Li S."/>
            <person name="Jiang F."/>
            <person name="Yin L."/>
            <person name="Zhang G."/>
            <person name="Qian W."/>
            <person name="Fan W."/>
        </authorList>
    </citation>
    <scope>NUCLEOTIDE SEQUENCE [LARGE SCALE GENOMIC DNA]</scope>
    <source>
        <strain evidence="2">SZHN2017</strain>
        <tissue evidence="2">Muscle</tissue>
    </source>
</reference>
<feature type="compositionally biased region" description="Low complexity" evidence="1">
    <location>
        <begin position="371"/>
        <end position="382"/>
    </location>
</feature>
<dbReference type="InterPro" id="IPR011042">
    <property type="entry name" value="6-blade_b-propeller_TolB-like"/>
</dbReference>
<feature type="compositionally biased region" description="Basic and acidic residues" evidence="1">
    <location>
        <begin position="242"/>
        <end position="260"/>
    </location>
</feature>
<gene>
    <name evidence="2" type="ORF">C0Q70_12269</name>
</gene>
<dbReference type="GO" id="GO:0061630">
    <property type="term" value="F:ubiquitin protein ligase activity"/>
    <property type="evidence" value="ECO:0007669"/>
    <property type="project" value="TreeGrafter"/>
</dbReference>
<feature type="region of interest" description="Disordered" evidence="1">
    <location>
        <begin position="114"/>
        <end position="173"/>
    </location>
</feature>
<dbReference type="Gene3D" id="2.120.10.30">
    <property type="entry name" value="TolB, C-terminal domain"/>
    <property type="match status" value="1"/>
</dbReference>
<sequence>MSGEKRGYSVFLYLGRVILRARPWGLKSGLDAIIVRHPGRRAVRDEYTRLTLSAILLRFDRTKENQLKTGEKNSRVIIEHRTTEEHVSQFDAPYSATCLLQLTWMERQQRRDNDVPCLANDSGLNDGQQPAPQSSDAVDEGRVIARQLSNLSEGATSATSDVASEVSTKKEKRKSAKYKTLINVFSKMKTGTIGKRNLTEVTPDLAERILRTQSQIKRMSGKNLKDNGHSNVTSMAAVQGSEESKSPSEELHNRRAKEAGGSHVTSEPSRFQEGPPGDVEHQGPSKHLKRQAPQIPTGGRVGSGLHVTGQSPDDARVDPELDSELVVRELESVINEHERLTSSAHSNQRTVQQAGSGLTSFAYDPESGTAPSTQLLPSESQSPQKQEEESLFCCNHVGVAPQRYCGDHSQAVCLECAFEFHRSCADVEGMQQAAVARRKELQRLCDRMLYRKAEWESLLGETKTYRTFVTEEKEKTLSTIKQITEEIARAVQEKGEELAREAEKLFAGEQERWSRREDEVKRALSMAQEAYSASDDVVMTSDNNNVLLRQFGKLRGRCDAVMEIEISDVSEILNHVEVKSKWLQELATNDVMELNAERSIPATGIKEQHIRGKRRQLPTPTFTEWPAGVPRQVSRLYGQPGITHCLHAQYELPGWTAMFEFWAGLGSDKYPFGLGDMCILQPRGTILITYLTSDVLRGFPWRQVSPAFVSQPLGSTLCSITQLTTEIVAVTSSNSDQLSFVKVENNTINLMHTLSMKKQYRAVTSIDFRTLALATDHRKSQNNVIVIVRFDSSDFRSWTHLRTINGRTGSFPRLRLLSRTLFKVPYSMCITNSGYLVVSDSENKALLCLDQTGQTHFLFQPPKHSRVIDTPGGVACSPSGFLYLVDSCEQRILRFNPRGRLLKVVLSQEDGLEWPIAVGCADDSTLCVAEFYGQVKIFQIR</sequence>
<feature type="compositionally biased region" description="Polar residues" evidence="1">
    <location>
        <begin position="122"/>
        <end position="136"/>
    </location>
</feature>
<evidence type="ECO:0008006" key="4">
    <source>
        <dbReference type="Google" id="ProtNLM"/>
    </source>
</evidence>
<dbReference type="SUPFAM" id="SSF101898">
    <property type="entry name" value="NHL repeat"/>
    <property type="match status" value="1"/>
</dbReference>
<feature type="region of interest" description="Disordered" evidence="1">
    <location>
        <begin position="235"/>
        <end position="319"/>
    </location>
</feature>
<dbReference type="InterPro" id="IPR047153">
    <property type="entry name" value="TRIM45/56/19-like"/>
</dbReference>
<protein>
    <recommendedName>
        <fullName evidence="4">B box-type domain-containing protein</fullName>
    </recommendedName>
</protein>